<evidence type="ECO:0000313" key="3">
    <source>
        <dbReference type="EMBL" id="GAA4502551.1"/>
    </source>
</evidence>
<keyword evidence="4" id="KW-1185">Reference proteome</keyword>
<keyword evidence="1" id="KW-0732">Signal</keyword>
<proteinExistence type="predicted"/>
<gene>
    <name evidence="3" type="ORF">GCM10023172_26060</name>
</gene>
<sequence length="209" mass="22887">MNRITRFLARPAALAVTGLALTLGMASCATSANVAATSDFDHAVNFRAYKTWAWYPKQANDTEGGPARGYESFTDQRIRDAVTKDLTAKGMTEVANNASPDVYVAYSVRVENKQQVAGGYPYGGYGYPYYGYGYGGFGGYPYGGRAYNYKAGTVIIDIVDAKRKELAWRGTGQAQLNNNSISEEETYRIVNSVLGNYPPTDTRRPAAYR</sequence>
<dbReference type="Gene3D" id="3.30.160.670">
    <property type="match status" value="1"/>
</dbReference>
<organism evidence="3 4">
    <name type="scientific">Hymenobacter ginsengisoli</name>
    <dbReference type="NCBI Taxonomy" id="1051626"/>
    <lineage>
        <taxon>Bacteria</taxon>
        <taxon>Pseudomonadati</taxon>
        <taxon>Bacteroidota</taxon>
        <taxon>Cytophagia</taxon>
        <taxon>Cytophagales</taxon>
        <taxon>Hymenobacteraceae</taxon>
        <taxon>Hymenobacter</taxon>
    </lineage>
</organism>
<dbReference type="EMBL" id="BAABGQ010000006">
    <property type="protein sequence ID" value="GAA4502551.1"/>
    <property type="molecule type" value="Genomic_DNA"/>
</dbReference>
<protein>
    <submittedName>
        <fullName evidence="3">DUF4136 domain-containing protein</fullName>
    </submittedName>
</protein>
<dbReference type="InterPro" id="IPR025411">
    <property type="entry name" value="DUF4136"/>
</dbReference>
<dbReference type="RefSeq" id="WP_208129998.1">
    <property type="nucleotide sequence ID" value="NZ_BAABGQ010000006.1"/>
</dbReference>
<feature type="signal peptide" evidence="1">
    <location>
        <begin position="1"/>
        <end position="31"/>
    </location>
</feature>
<reference evidence="4" key="1">
    <citation type="journal article" date="2019" name="Int. J. Syst. Evol. Microbiol.">
        <title>The Global Catalogue of Microorganisms (GCM) 10K type strain sequencing project: providing services to taxonomists for standard genome sequencing and annotation.</title>
        <authorList>
            <consortium name="The Broad Institute Genomics Platform"/>
            <consortium name="The Broad Institute Genome Sequencing Center for Infectious Disease"/>
            <person name="Wu L."/>
            <person name="Ma J."/>
        </authorList>
    </citation>
    <scope>NUCLEOTIDE SEQUENCE [LARGE SCALE GENOMIC DNA]</scope>
    <source>
        <strain evidence="4">JCM 17841</strain>
    </source>
</reference>
<feature type="chain" id="PRO_5046574504" evidence="1">
    <location>
        <begin position="32"/>
        <end position="209"/>
    </location>
</feature>
<evidence type="ECO:0000259" key="2">
    <source>
        <dbReference type="Pfam" id="PF13590"/>
    </source>
</evidence>
<name>A0ABP8QFG1_9BACT</name>
<dbReference type="Proteomes" id="UP001501243">
    <property type="component" value="Unassembled WGS sequence"/>
</dbReference>
<dbReference type="Pfam" id="PF13590">
    <property type="entry name" value="DUF4136"/>
    <property type="match status" value="1"/>
</dbReference>
<accession>A0ABP8QFG1</accession>
<evidence type="ECO:0000256" key="1">
    <source>
        <dbReference type="SAM" id="SignalP"/>
    </source>
</evidence>
<evidence type="ECO:0000313" key="4">
    <source>
        <dbReference type="Proteomes" id="UP001501243"/>
    </source>
</evidence>
<feature type="domain" description="DUF4136" evidence="2">
    <location>
        <begin position="38"/>
        <end position="199"/>
    </location>
</feature>
<dbReference type="PROSITE" id="PS51257">
    <property type="entry name" value="PROKAR_LIPOPROTEIN"/>
    <property type="match status" value="1"/>
</dbReference>
<comment type="caution">
    <text evidence="3">The sequence shown here is derived from an EMBL/GenBank/DDBJ whole genome shotgun (WGS) entry which is preliminary data.</text>
</comment>